<feature type="domain" description="RNase H type-1" evidence="1">
    <location>
        <begin position="12"/>
        <end position="102"/>
    </location>
</feature>
<accession>A0A2P5FHN1</accession>
<dbReference type="GO" id="GO:0003676">
    <property type="term" value="F:nucleic acid binding"/>
    <property type="evidence" value="ECO:0007669"/>
    <property type="project" value="InterPro"/>
</dbReference>
<proteinExistence type="predicted"/>
<protein>
    <recommendedName>
        <fullName evidence="1">RNase H type-1 domain-containing protein</fullName>
    </recommendedName>
</protein>
<dbReference type="EMBL" id="JXTC01000033">
    <property type="protein sequence ID" value="PON97287.1"/>
    <property type="molecule type" value="Genomic_DNA"/>
</dbReference>
<evidence type="ECO:0000313" key="3">
    <source>
        <dbReference type="Proteomes" id="UP000237000"/>
    </source>
</evidence>
<reference evidence="3" key="1">
    <citation type="submission" date="2016-06" db="EMBL/GenBank/DDBJ databases">
        <title>Parallel loss of symbiosis genes in relatives of nitrogen-fixing non-legume Parasponia.</title>
        <authorList>
            <person name="Van Velzen R."/>
            <person name="Holmer R."/>
            <person name="Bu F."/>
            <person name="Rutten L."/>
            <person name="Van Zeijl A."/>
            <person name="Liu W."/>
            <person name="Santuari L."/>
            <person name="Cao Q."/>
            <person name="Sharma T."/>
            <person name="Shen D."/>
            <person name="Roswanjaya Y."/>
            <person name="Wardhani T."/>
            <person name="Kalhor M.S."/>
            <person name="Jansen J."/>
            <person name="Van den Hoogen J."/>
            <person name="Gungor B."/>
            <person name="Hartog M."/>
            <person name="Hontelez J."/>
            <person name="Verver J."/>
            <person name="Yang W.-C."/>
            <person name="Schijlen E."/>
            <person name="Repin R."/>
            <person name="Schilthuizen M."/>
            <person name="Schranz E."/>
            <person name="Heidstra R."/>
            <person name="Miyata K."/>
            <person name="Fedorova E."/>
            <person name="Kohlen W."/>
            <person name="Bisseling T."/>
            <person name="Smit S."/>
            <person name="Geurts R."/>
        </authorList>
    </citation>
    <scope>NUCLEOTIDE SEQUENCE [LARGE SCALE GENOMIC DNA]</scope>
    <source>
        <strain evidence="3">cv. RG33-2</strain>
    </source>
</reference>
<dbReference type="InParanoid" id="A0A2P5FHN1"/>
<dbReference type="GO" id="GO:0004523">
    <property type="term" value="F:RNA-DNA hybrid ribonuclease activity"/>
    <property type="evidence" value="ECO:0007669"/>
    <property type="project" value="InterPro"/>
</dbReference>
<evidence type="ECO:0000313" key="2">
    <source>
        <dbReference type="EMBL" id="PON97287.1"/>
    </source>
</evidence>
<sequence length="130" mass="15117">MWMRRYVMSLVSMSSRKSSCIDPLFAKVSMFLVGSELARNRGWKFVVLELDCEVLVNYWYDQQEISWIIVSILAQAHTLLPYFDNVVIYFIPRFCDYFAHNIVGWLCATDINTLTDISIVLSSICQDHCS</sequence>
<comment type="caution">
    <text evidence="2">The sequence shown here is derived from an EMBL/GenBank/DDBJ whole genome shotgun (WGS) entry which is preliminary data.</text>
</comment>
<dbReference type="Pfam" id="PF13456">
    <property type="entry name" value="RVT_3"/>
    <property type="match status" value="1"/>
</dbReference>
<evidence type="ECO:0000259" key="1">
    <source>
        <dbReference type="Pfam" id="PF13456"/>
    </source>
</evidence>
<dbReference type="OrthoDB" id="1906820at2759"/>
<gene>
    <name evidence="2" type="ORF">TorRG33x02_070430</name>
</gene>
<organism evidence="2 3">
    <name type="scientific">Trema orientale</name>
    <name type="common">Charcoal tree</name>
    <name type="synonym">Celtis orientalis</name>
    <dbReference type="NCBI Taxonomy" id="63057"/>
    <lineage>
        <taxon>Eukaryota</taxon>
        <taxon>Viridiplantae</taxon>
        <taxon>Streptophyta</taxon>
        <taxon>Embryophyta</taxon>
        <taxon>Tracheophyta</taxon>
        <taxon>Spermatophyta</taxon>
        <taxon>Magnoliopsida</taxon>
        <taxon>eudicotyledons</taxon>
        <taxon>Gunneridae</taxon>
        <taxon>Pentapetalae</taxon>
        <taxon>rosids</taxon>
        <taxon>fabids</taxon>
        <taxon>Rosales</taxon>
        <taxon>Cannabaceae</taxon>
        <taxon>Trema</taxon>
    </lineage>
</organism>
<dbReference type="AlphaFoldDB" id="A0A2P5FHN1"/>
<dbReference type="Proteomes" id="UP000237000">
    <property type="component" value="Unassembled WGS sequence"/>
</dbReference>
<name>A0A2P5FHN1_TREOI</name>
<dbReference type="InterPro" id="IPR002156">
    <property type="entry name" value="RNaseH_domain"/>
</dbReference>
<keyword evidence="3" id="KW-1185">Reference proteome</keyword>